<evidence type="ECO:0000313" key="2">
    <source>
        <dbReference type="EMBL" id="TGO01990.1"/>
    </source>
</evidence>
<feature type="compositionally biased region" description="Basic and acidic residues" evidence="1">
    <location>
        <begin position="1"/>
        <end position="13"/>
    </location>
</feature>
<keyword evidence="3" id="KW-1185">Reference proteome</keyword>
<dbReference type="EMBL" id="JSZA02000288">
    <property type="protein sequence ID" value="TGO01990.1"/>
    <property type="molecule type" value="Genomic_DNA"/>
</dbReference>
<gene>
    <name evidence="2" type="ORF">PN36_32485</name>
</gene>
<protein>
    <submittedName>
        <fullName evidence="2">Uncharacterized protein</fullName>
    </submittedName>
</protein>
<sequence length="80" mass="9306">MRHLESKALALDKRRTRPNRRWTPTTMDEAFGVQSFSFGQATDTSKPKVDSKCRLNVKIKKLRTKIQKKSEKGKKKRAKC</sequence>
<proteinExistence type="predicted"/>
<name>A0A4E0QNL4_9GAMM</name>
<dbReference type="AlphaFoldDB" id="A0A4E0QNL4"/>
<feature type="region of interest" description="Disordered" evidence="1">
    <location>
        <begin position="1"/>
        <end position="23"/>
    </location>
</feature>
<organism evidence="2 3">
    <name type="scientific">Candidatus Thiomargarita nelsonii</name>
    <dbReference type="NCBI Taxonomy" id="1003181"/>
    <lineage>
        <taxon>Bacteria</taxon>
        <taxon>Pseudomonadati</taxon>
        <taxon>Pseudomonadota</taxon>
        <taxon>Gammaproteobacteria</taxon>
        <taxon>Thiotrichales</taxon>
        <taxon>Thiotrichaceae</taxon>
        <taxon>Thiomargarita</taxon>
    </lineage>
</organism>
<accession>A0A4E0QNL4</accession>
<evidence type="ECO:0000313" key="3">
    <source>
        <dbReference type="Proteomes" id="UP000030428"/>
    </source>
</evidence>
<comment type="caution">
    <text evidence="2">The sequence shown here is derived from an EMBL/GenBank/DDBJ whole genome shotgun (WGS) entry which is preliminary data.</text>
</comment>
<dbReference type="Proteomes" id="UP000030428">
    <property type="component" value="Unassembled WGS sequence"/>
</dbReference>
<reference evidence="2 3" key="1">
    <citation type="journal article" date="2016" name="Front. Microbiol.">
        <title>Single-Cell (Meta-)Genomics of a Dimorphic Candidatus Thiomargarita nelsonii Reveals Genomic Plasticity.</title>
        <authorList>
            <person name="Flood B.E."/>
            <person name="Fliss P."/>
            <person name="Jones D.S."/>
            <person name="Dick G.J."/>
            <person name="Jain S."/>
            <person name="Kaster A.K."/>
            <person name="Winkel M."/>
            <person name="Mussmann M."/>
            <person name="Bailey J."/>
        </authorList>
    </citation>
    <scope>NUCLEOTIDE SEQUENCE [LARGE SCALE GENOMIC DNA]</scope>
    <source>
        <strain evidence="2">Hydrate Ridge</strain>
    </source>
</reference>
<evidence type="ECO:0000256" key="1">
    <source>
        <dbReference type="SAM" id="MobiDB-lite"/>
    </source>
</evidence>